<evidence type="ECO:0000313" key="4">
    <source>
        <dbReference type="Proteomes" id="UP000467840"/>
    </source>
</evidence>
<feature type="domain" description="Disease resistance protein At4g27190-like leucine-rich repeats" evidence="2">
    <location>
        <begin position="169"/>
        <end position="255"/>
    </location>
</feature>
<dbReference type="PANTHER" id="PTHR33463:SF198">
    <property type="entry name" value="RPP4C3"/>
    <property type="match status" value="1"/>
</dbReference>
<dbReference type="EMBL" id="JAAGAX010000008">
    <property type="protein sequence ID" value="KAF2306983.1"/>
    <property type="molecule type" value="Genomic_DNA"/>
</dbReference>
<dbReference type="InterPro" id="IPR057135">
    <property type="entry name" value="At4g27190-like_LRR"/>
</dbReference>
<dbReference type="Pfam" id="PF23247">
    <property type="entry name" value="LRR_RPS2"/>
    <property type="match status" value="2"/>
</dbReference>
<accession>A0A6A6M3Q3</accession>
<keyword evidence="4" id="KW-1185">Reference proteome</keyword>
<organism evidence="3 4">
    <name type="scientific">Hevea brasiliensis</name>
    <name type="common">Para rubber tree</name>
    <name type="synonym">Siphonia brasiliensis</name>
    <dbReference type="NCBI Taxonomy" id="3981"/>
    <lineage>
        <taxon>Eukaryota</taxon>
        <taxon>Viridiplantae</taxon>
        <taxon>Streptophyta</taxon>
        <taxon>Embryophyta</taxon>
        <taxon>Tracheophyta</taxon>
        <taxon>Spermatophyta</taxon>
        <taxon>Magnoliopsida</taxon>
        <taxon>eudicotyledons</taxon>
        <taxon>Gunneridae</taxon>
        <taxon>Pentapetalae</taxon>
        <taxon>rosids</taxon>
        <taxon>fabids</taxon>
        <taxon>Malpighiales</taxon>
        <taxon>Euphorbiaceae</taxon>
        <taxon>Crotonoideae</taxon>
        <taxon>Micrandreae</taxon>
        <taxon>Hevea</taxon>
    </lineage>
</organism>
<dbReference type="PANTHER" id="PTHR33463">
    <property type="entry name" value="NB-ARC DOMAIN-CONTAINING PROTEIN-RELATED"/>
    <property type="match status" value="1"/>
</dbReference>
<gene>
    <name evidence="3" type="ORF">GH714_023013</name>
</gene>
<dbReference type="Gene3D" id="3.80.10.10">
    <property type="entry name" value="Ribonuclease Inhibitor"/>
    <property type="match status" value="2"/>
</dbReference>
<dbReference type="InterPro" id="IPR032675">
    <property type="entry name" value="LRR_dom_sf"/>
</dbReference>
<protein>
    <recommendedName>
        <fullName evidence="2">Disease resistance protein At4g27190-like leucine-rich repeats domain-containing protein</fullName>
    </recommendedName>
</protein>
<dbReference type="AlphaFoldDB" id="A0A6A6M3Q3"/>
<proteinExistence type="predicted"/>
<dbReference type="InterPro" id="IPR050905">
    <property type="entry name" value="Plant_NBS-LRR"/>
</dbReference>
<evidence type="ECO:0000256" key="1">
    <source>
        <dbReference type="ARBA" id="ARBA00022821"/>
    </source>
</evidence>
<evidence type="ECO:0000313" key="3">
    <source>
        <dbReference type="EMBL" id="KAF2306983.1"/>
    </source>
</evidence>
<dbReference type="SUPFAM" id="SSF52058">
    <property type="entry name" value="L domain-like"/>
    <property type="match status" value="1"/>
</dbReference>
<evidence type="ECO:0000259" key="2">
    <source>
        <dbReference type="Pfam" id="PF23247"/>
    </source>
</evidence>
<dbReference type="Proteomes" id="UP000467840">
    <property type="component" value="Chromosome 9"/>
</dbReference>
<reference evidence="3 4" key="1">
    <citation type="journal article" date="2020" name="Mol. Plant">
        <title>The Chromosome-Based Rubber Tree Genome Provides New Insights into Spurge Genome Evolution and Rubber Biosynthesis.</title>
        <authorList>
            <person name="Liu J."/>
            <person name="Shi C."/>
            <person name="Shi C.C."/>
            <person name="Li W."/>
            <person name="Zhang Q.J."/>
            <person name="Zhang Y."/>
            <person name="Li K."/>
            <person name="Lu H.F."/>
            <person name="Shi C."/>
            <person name="Zhu S.T."/>
            <person name="Xiao Z.Y."/>
            <person name="Nan H."/>
            <person name="Yue Y."/>
            <person name="Zhu X.G."/>
            <person name="Wu Y."/>
            <person name="Hong X.N."/>
            <person name="Fan G.Y."/>
            <person name="Tong Y."/>
            <person name="Zhang D."/>
            <person name="Mao C.L."/>
            <person name="Liu Y.L."/>
            <person name="Hao S.J."/>
            <person name="Liu W.Q."/>
            <person name="Lv M.Q."/>
            <person name="Zhang H.B."/>
            <person name="Liu Y."/>
            <person name="Hu-Tang G.R."/>
            <person name="Wang J.P."/>
            <person name="Wang J.H."/>
            <person name="Sun Y.H."/>
            <person name="Ni S.B."/>
            <person name="Chen W.B."/>
            <person name="Zhang X.C."/>
            <person name="Jiao Y.N."/>
            <person name="Eichler E.E."/>
            <person name="Li G.H."/>
            <person name="Liu X."/>
            <person name="Gao L.Z."/>
        </authorList>
    </citation>
    <scope>NUCLEOTIDE SEQUENCE [LARGE SCALE GENOMIC DNA]</scope>
    <source>
        <strain evidence="4">cv. GT1</strain>
        <tissue evidence="3">Leaf</tissue>
    </source>
</reference>
<feature type="domain" description="Disease resistance protein At4g27190-like leucine-rich repeats" evidence="2">
    <location>
        <begin position="367"/>
        <end position="488"/>
    </location>
</feature>
<name>A0A6A6M3Q3_HEVBR</name>
<comment type="caution">
    <text evidence="3">The sequence shown here is derived from an EMBL/GenBank/DDBJ whole genome shotgun (WGS) entry which is preliminary data.</text>
</comment>
<keyword evidence="1" id="KW-0611">Plant defense</keyword>
<sequence length="592" mass="66939">MKLKVIPPNVISSLFQLEELHMANSFVGWEDPINTQRGNASIAELKQLPNLVYLDVHIPDAKVMPKDYLFERLTRYRIFIGDIWDWSGENETSRTLKLKLDTSIQQGRAVILLKSAEDLYLDGLEGLRNVVCELDSEGFPRLKHLHVQNSNEIQYLIDSMEGDPCTAFPILESLVENCDSLKNLFSFSMVRDLVQLQEIKVADCKVMHEIVTKEGEEDINDKETSAEIQFLHLHSLELECLPKLTSFCSKVTEATVSPWRKKTPTEDLCSEETILQNELHTSTPLFSDKIEFSNLEFLNLIAIGCQRLWQDQTLRSTAGNPQEFIFSPTTADITVEKELDGTCMGNNLHTAIKPLFSEKVSLPSLKVMKIAHLHSLKMLWSNQATENSFCKLKAVKVKHCGKLQAIFPSNAFRRSKSLESLTAIDCDSLENVFEVQDVKVEETHIVAAARLRSLYLSHLPKLRHVWSKDPGGVLTYTSLHTLEVDSCAVKEIVAKEEAVEMSCMVDELVAKEEGLEIAARFVFPHVTYLRLQALPELRSFYPGLHISEWPSLKKLEVNGCHKVEIVALDYHSFQKMLGHASLKSNSTSSILG</sequence>